<dbReference type="InterPro" id="IPR004358">
    <property type="entry name" value="Sig_transdc_His_kin-like_C"/>
</dbReference>
<accession>A0A0G0PT10</accession>
<dbReference type="InterPro" id="IPR003594">
    <property type="entry name" value="HATPase_dom"/>
</dbReference>
<reference evidence="10 11" key="1">
    <citation type="journal article" date="2015" name="Nature">
        <title>rRNA introns, odd ribosomes, and small enigmatic genomes across a large radiation of phyla.</title>
        <authorList>
            <person name="Brown C.T."/>
            <person name="Hug L.A."/>
            <person name="Thomas B.C."/>
            <person name="Sharon I."/>
            <person name="Castelle C.J."/>
            <person name="Singh A."/>
            <person name="Wilkins M.J."/>
            <person name="Williams K.H."/>
            <person name="Banfield J.F."/>
        </authorList>
    </citation>
    <scope>NUCLEOTIDE SEQUENCE [LARGE SCALE GENOMIC DNA]</scope>
</reference>
<dbReference type="Proteomes" id="UP000034793">
    <property type="component" value="Unassembled WGS sequence"/>
</dbReference>
<evidence type="ECO:0000256" key="2">
    <source>
        <dbReference type="ARBA" id="ARBA00012438"/>
    </source>
</evidence>
<dbReference type="SUPFAM" id="SSF47384">
    <property type="entry name" value="Homodimeric domain of signal transducing histidine kinase"/>
    <property type="match status" value="1"/>
</dbReference>
<dbReference type="AlphaFoldDB" id="A0A0G0PT10"/>
<feature type="transmembrane region" description="Helical" evidence="8">
    <location>
        <begin position="187"/>
        <end position="211"/>
    </location>
</feature>
<comment type="catalytic activity">
    <reaction evidence="1">
        <text>ATP + protein L-histidine = ADP + protein N-phospho-L-histidine.</text>
        <dbReference type="EC" id="2.7.13.3"/>
    </reaction>
</comment>
<feature type="domain" description="Histidine kinase" evidence="9">
    <location>
        <begin position="337"/>
        <end position="558"/>
    </location>
</feature>
<evidence type="ECO:0000256" key="5">
    <source>
        <dbReference type="ARBA" id="ARBA00022777"/>
    </source>
</evidence>
<dbReference type="PRINTS" id="PR00344">
    <property type="entry name" value="BCTRLSENSOR"/>
</dbReference>
<feature type="transmembrane region" description="Helical" evidence="8">
    <location>
        <begin position="113"/>
        <end position="134"/>
    </location>
</feature>
<dbReference type="InterPro" id="IPR003661">
    <property type="entry name" value="HisK_dim/P_dom"/>
</dbReference>
<dbReference type="CDD" id="cd00082">
    <property type="entry name" value="HisKA"/>
    <property type="match status" value="1"/>
</dbReference>
<feature type="transmembrane region" description="Helical" evidence="8">
    <location>
        <begin position="79"/>
        <end position="101"/>
    </location>
</feature>
<dbReference type="InterPro" id="IPR036890">
    <property type="entry name" value="HATPase_C_sf"/>
</dbReference>
<feature type="transmembrane region" description="Helical" evidence="8">
    <location>
        <begin position="23"/>
        <end position="44"/>
    </location>
</feature>
<keyword evidence="8" id="KW-0472">Membrane</keyword>
<dbReference type="PROSITE" id="PS50109">
    <property type="entry name" value="HIS_KIN"/>
    <property type="match status" value="1"/>
</dbReference>
<feature type="transmembrane region" description="Helical" evidence="8">
    <location>
        <begin position="276"/>
        <end position="297"/>
    </location>
</feature>
<keyword evidence="5 10" id="KW-0418">Kinase</keyword>
<evidence type="ECO:0000313" key="10">
    <source>
        <dbReference type="EMBL" id="KKR28201.1"/>
    </source>
</evidence>
<dbReference type="InterPro" id="IPR005467">
    <property type="entry name" value="His_kinase_dom"/>
</dbReference>
<dbReference type="Pfam" id="PF00512">
    <property type="entry name" value="HisKA"/>
    <property type="match status" value="1"/>
</dbReference>
<dbReference type="GO" id="GO:0000155">
    <property type="term" value="F:phosphorelay sensor kinase activity"/>
    <property type="evidence" value="ECO:0007669"/>
    <property type="project" value="InterPro"/>
</dbReference>
<feature type="transmembrane region" description="Helical" evidence="8">
    <location>
        <begin position="154"/>
        <end position="175"/>
    </location>
</feature>
<feature type="transmembrane region" description="Helical" evidence="8">
    <location>
        <begin position="51"/>
        <end position="73"/>
    </location>
</feature>
<dbReference type="PANTHER" id="PTHR43711:SF1">
    <property type="entry name" value="HISTIDINE KINASE 1"/>
    <property type="match status" value="1"/>
</dbReference>
<dbReference type="EMBL" id="LBXL01000055">
    <property type="protein sequence ID" value="KKR28201.1"/>
    <property type="molecule type" value="Genomic_DNA"/>
</dbReference>
<feature type="transmembrane region" description="Helical" evidence="8">
    <location>
        <begin position="250"/>
        <end position="270"/>
    </location>
</feature>
<sequence length="559" mass="62624">MLESLMSVHYCYNYLINQIPVGLLLYSHVPTALTALIFSSYVMLKSWNRSGLLLFIVCFLFVIWSSLDLISWFNPNAGLMMFTWSLLDFFAVLMFFFSYYFLYTFATGKDLPVWQKVVGVVAILPTAYIAFSGLNIPTYDLNSCTALEDKTFTIFTYYAEAFFILMSLVFTVFHYRRNKEKIGKIHILLSSVGVLTLLMFFFSASFLVSLFAATDASSYVYNYLIYGLFGMPLLLAFLGYLVVKYHTFNIKVIGAQALVLTLAILIAATLLVNDPFYSEIIIAITLVLVIGLGYLLTRSVKREVEQREKIEKLAKELGEANEKLQELDQMKSEFLSLATHQIRAPLTAIKGYSSMLLEGEFGVLPPKARDSAETIMKACQNLINIVNDFLNISRIEQGRMVYEKSVFELGELAKEVANELKPNVENAGLMLGLEIPENLSTKVNADRDKIRQVIGNVVDNAIKYTPRGGMINVSVFTDGTKAKVAIKDSGIGIDPKEMGKLFNKFSRTKDANKTSVTGTGLGLYVAKKMVEAHRGDIKVFSAGLSYGSTFVVELPKYEQ</sequence>
<keyword evidence="3" id="KW-0597">Phosphoprotein</keyword>
<keyword evidence="8" id="KW-1133">Transmembrane helix</keyword>
<dbReference type="InterPro" id="IPR050736">
    <property type="entry name" value="Sensor_HK_Regulatory"/>
</dbReference>
<keyword evidence="8" id="KW-0812">Transmembrane</keyword>
<dbReference type="FunFam" id="3.30.565.10:FF:000006">
    <property type="entry name" value="Sensor histidine kinase WalK"/>
    <property type="match status" value="1"/>
</dbReference>
<dbReference type="SMART" id="SM00388">
    <property type="entry name" value="HisKA"/>
    <property type="match status" value="1"/>
</dbReference>
<keyword evidence="7" id="KW-0175">Coiled coil</keyword>
<evidence type="ECO:0000256" key="4">
    <source>
        <dbReference type="ARBA" id="ARBA00022679"/>
    </source>
</evidence>
<feature type="transmembrane region" description="Helical" evidence="8">
    <location>
        <begin position="223"/>
        <end position="243"/>
    </location>
</feature>
<gene>
    <name evidence="10" type="ORF">UT61_C0055G0006</name>
</gene>
<dbReference type="Gene3D" id="3.30.565.10">
    <property type="entry name" value="Histidine kinase-like ATPase, C-terminal domain"/>
    <property type="match status" value="1"/>
</dbReference>
<dbReference type="Pfam" id="PF02518">
    <property type="entry name" value="HATPase_c"/>
    <property type="match status" value="1"/>
</dbReference>
<dbReference type="Gene3D" id="1.10.287.130">
    <property type="match status" value="1"/>
</dbReference>
<evidence type="ECO:0000256" key="8">
    <source>
        <dbReference type="SAM" id="Phobius"/>
    </source>
</evidence>
<dbReference type="SUPFAM" id="SSF55874">
    <property type="entry name" value="ATPase domain of HSP90 chaperone/DNA topoisomerase II/histidine kinase"/>
    <property type="match status" value="1"/>
</dbReference>
<keyword evidence="4" id="KW-0808">Transferase</keyword>
<evidence type="ECO:0000256" key="1">
    <source>
        <dbReference type="ARBA" id="ARBA00000085"/>
    </source>
</evidence>
<dbReference type="PANTHER" id="PTHR43711">
    <property type="entry name" value="TWO-COMPONENT HISTIDINE KINASE"/>
    <property type="match status" value="1"/>
</dbReference>
<protein>
    <recommendedName>
        <fullName evidence="2">histidine kinase</fullName>
        <ecNumber evidence="2">2.7.13.3</ecNumber>
    </recommendedName>
</protein>
<dbReference type="EC" id="2.7.13.3" evidence="2"/>
<evidence type="ECO:0000256" key="6">
    <source>
        <dbReference type="ARBA" id="ARBA00023012"/>
    </source>
</evidence>
<dbReference type="InterPro" id="IPR036097">
    <property type="entry name" value="HisK_dim/P_sf"/>
</dbReference>
<organism evidence="10 11">
    <name type="scientific">Candidatus Woesebacteria bacterium GW2011_GWA1_39_8</name>
    <dbReference type="NCBI Taxonomy" id="1618552"/>
    <lineage>
        <taxon>Bacteria</taxon>
        <taxon>Candidatus Woeseibacteriota</taxon>
    </lineage>
</organism>
<evidence type="ECO:0000256" key="3">
    <source>
        <dbReference type="ARBA" id="ARBA00022553"/>
    </source>
</evidence>
<evidence type="ECO:0000259" key="9">
    <source>
        <dbReference type="PROSITE" id="PS50109"/>
    </source>
</evidence>
<dbReference type="SMART" id="SM00387">
    <property type="entry name" value="HATPase_c"/>
    <property type="match status" value="1"/>
</dbReference>
<keyword evidence="6" id="KW-0902">Two-component regulatory system</keyword>
<evidence type="ECO:0000313" key="11">
    <source>
        <dbReference type="Proteomes" id="UP000034793"/>
    </source>
</evidence>
<evidence type="ECO:0000256" key="7">
    <source>
        <dbReference type="SAM" id="Coils"/>
    </source>
</evidence>
<name>A0A0G0PT10_9BACT</name>
<comment type="caution">
    <text evidence="10">The sequence shown here is derived from an EMBL/GenBank/DDBJ whole genome shotgun (WGS) entry which is preliminary data.</text>
</comment>
<feature type="coiled-coil region" evidence="7">
    <location>
        <begin position="300"/>
        <end position="333"/>
    </location>
</feature>
<proteinExistence type="predicted"/>